<name>A0AAN9F6T6_CROPI</name>
<keyword evidence="2" id="KW-1185">Reference proteome</keyword>
<sequence length="83" mass="9238">MRSAPLTITQQHKFIIPFQISNFTIPLSLSLSLIAISEHKSSNSLGIRFKFSDLINARQHSSSTSLNSSVPFSRVQLFAFVLS</sequence>
<dbReference type="EMBL" id="JAYWIO010000004">
    <property type="protein sequence ID" value="KAK7269540.1"/>
    <property type="molecule type" value="Genomic_DNA"/>
</dbReference>
<organism evidence="1 2">
    <name type="scientific">Crotalaria pallida</name>
    <name type="common">Smooth rattlebox</name>
    <name type="synonym">Crotalaria striata</name>
    <dbReference type="NCBI Taxonomy" id="3830"/>
    <lineage>
        <taxon>Eukaryota</taxon>
        <taxon>Viridiplantae</taxon>
        <taxon>Streptophyta</taxon>
        <taxon>Embryophyta</taxon>
        <taxon>Tracheophyta</taxon>
        <taxon>Spermatophyta</taxon>
        <taxon>Magnoliopsida</taxon>
        <taxon>eudicotyledons</taxon>
        <taxon>Gunneridae</taxon>
        <taxon>Pentapetalae</taxon>
        <taxon>rosids</taxon>
        <taxon>fabids</taxon>
        <taxon>Fabales</taxon>
        <taxon>Fabaceae</taxon>
        <taxon>Papilionoideae</taxon>
        <taxon>50 kb inversion clade</taxon>
        <taxon>genistoids sensu lato</taxon>
        <taxon>core genistoids</taxon>
        <taxon>Crotalarieae</taxon>
        <taxon>Crotalaria</taxon>
    </lineage>
</organism>
<comment type="caution">
    <text evidence="1">The sequence shown here is derived from an EMBL/GenBank/DDBJ whole genome shotgun (WGS) entry which is preliminary data.</text>
</comment>
<dbReference type="Proteomes" id="UP001372338">
    <property type="component" value="Unassembled WGS sequence"/>
</dbReference>
<evidence type="ECO:0000313" key="2">
    <source>
        <dbReference type="Proteomes" id="UP001372338"/>
    </source>
</evidence>
<proteinExistence type="predicted"/>
<protein>
    <submittedName>
        <fullName evidence="1">Uncharacterized protein</fullName>
    </submittedName>
</protein>
<accession>A0AAN9F6T6</accession>
<gene>
    <name evidence="1" type="ORF">RIF29_22271</name>
</gene>
<reference evidence="1 2" key="1">
    <citation type="submission" date="2024-01" db="EMBL/GenBank/DDBJ databases">
        <title>The genomes of 5 underutilized Papilionoideae crops provide insights into root nodulation and disease resistanc.</title>
        <authorList>
            <person name="Yuan L."/>
        </authorList>
    </citation>
    <scope>NUCLEOTIDE SEQUENCE [LARGE SCALE GENOMIC DNA]</scope>
    <source>
        <strain evidence="1">ZHUSHIDOU_FW_LH</strain>
        <tissue evidence="1">Leaf</tissue>
    </source>
</reference>
<evidence type="ECO:0000313" key="1">
    <source>
        <dbReference type="EMBL" id="KAK7269540.1"/>
    </source>
</evidence>
<dbReference type="AlphaFoldDB" id="A0AAN9F6T6"/>